<evidence type="ECO:0000313" key="2">
    <source>
        <dbReference type="Proteomes" id="UP000324646"/>
    </source>
</evidence>
<gene>
    <name evidence="1" type="ORF">FQB35_08080</name>
</gene>
<dbReference type="Pfam" id="PF20288">
    <property type="entry name" value="MC2"/>
    <property type="match status" value="1"/>
</dbReference>
<dbReference type="EMBL" id="CP042243">
    <property type="protein sequence ID" value="QEK12337.1"/>
    <property type="molecule type" value="Genomic_DNA"/>
</dbReference>
<name>A0A5C0SF19_CRATE</name>
<protein>
    <submittedName>
        <fullName evidence="1">Uncharacterized protein</fullName>
    </submittedName>
</protein>
<dbReference type="KEGG" id="crs:FQB35_08080"/>
<dbReference type="RefSeq" id="WP_148809492.1">
    <property type="nucleotide sequence ID" value="NZ_CP042243.1"/>
</dbReference>
<evidence type="ECO:0000313" key="1">
    <source>
        <dbReference type="EMBL" id="QEK12337.1"/>
    </source>
</evidence>
<accession>A0A5C0SF19</accession>
<dbReference type="Proteomes" id="UP000324646">
    <property type="component" value="Chromosome"/>
</dbReference>
<dbReference type="OrthoDB" id="1954461at2"/>
<dbReference type="AlphaFoldDB" id="A0A5C0SF19"/>
<organism evidence="1 2">
    <name type="scientific">Crassaminicella thermophila</name>
    <dbReference type="NCBI Taxonomy" id="2599308"/>
    <lineage>
        <taxon>Bacteria</taxon>
        <taxon>Bacillati</taxon>
        <taxon>Bacillota</taxon>
        <taxon>Clostridia</taxon>
        <taxon>Eubacteriales</taxon>
        <taxon>Clostridiaceae</taxon>
        <taxon>Crassaminicella</taxon>
    </lineage>
</organism>
<dbReference type="InterPro" id="IPR046904">
    <property type="entry name" value="ABC-3C_MC2"/>
</dbReference>
<sequence length="162" mass="19574">MERDNRTIVSNLVMDSIRVLIVISKFKYRKTFKLTIDKIMLYDFIMKFPNTILENNNIETLQDIDFFEYYSYYHWKPNQSEYLKILNYLISKRLIVRRLEENKFFYLSTSEGKDLINLLESSYKHKLDKVATIIKEEISKLSDTTIENKIMEKVSIQNRFRG</sequence>
<reference evidence="1 2" key="1">
    <citation type="submission" date="2019-07" db="EMBL/GenBank/DDBJ databases">
        <title>Complete genome of Crassaminicella thermophila SY095.</title>
        <authorList>
            <person name="Li X."/>
        </authorList>
    </citation>
    <scope>NUCLEOTIDE SEQUENCE [LARGE SCALE GENOMIC DNA]</scope>
    <source>
        <strain evidence="1 2">SY095</strain>
    </source>
</reference>
<keyword evidence="2" id="KW-1185">Reference proteome</keyword>
<proteinExistence type="predicted"/>